<evidence type="ECO:0000313" key="4">
    <source>
        <dbReference type="EMBL" id="AMS06264.1"/>
    </source>
</evidence>
<reference evidence="5 7" key="1">
    <citation type="journal article" date="2016" name="Plant Dis.">
        <title>Improved production of propionic acid using genome shuffling.</title>
        <authorList>
            <person name="Luna-Flores C.H."/>
            <person name="Palfreyman R.W."/>
            <person name="Kromer J.O."/>
            <person name="Nielsen L.K."/>
            <person name="Marcellin E."/>
        </authorList>
    </citation>
    <scope>NUCLEOTIDE SEQUENCE [LARGE SCALE GENOMIC DNA]</scope>
    <source>
        <strain evidence="5 7">F3E8</strain>
    </source>
</reference>
<protein>
    <submittedName>
        <fullName evidence="4">Multidrug ABC transporter ATP-binding protein</fullName>
    </submittedName>
</protein>
<reference evidence="4 6" key="2">
    <citation type="submission" date="2016-02" db="EMBL/GenBank/DDBJ databases">
        <title>Complete Genome Sequence of Propionibacterium acidipropionici ATCC 55737.</title>
        <authorList>
            <person name="Luna Flores C.H."/>
            <person name="Nielsen L.K."/>
            <person name="Marcellin E."/>
        </authorList>
    </citation>
    <scope>NUCLEOTIDE SEQUENCE [LARGE SCALE GENOMIC DNA]</scope>
    <source>
        <strain evidence="4 6">ATCC 55737</strain>
    </source>
</reference>
<dbReference type="GO" id="GO:0005524">
    <property type="term" value="F:ATP binding"/>
    <property type="evidence" value="ECO:0007669"/>
    <property type="project" value="UniProtKB-KW"/>
</dbReference>
<evidence type="ECO:0000313" key="7">
    <source>
        <dbReference type="Proteomes" id="UP000178666"/>
    </source>
</evidence>
<dbReference type="AlphaFoldDB" id="A0AAC9FCI0"/>
<name>A0AAC9FCI0_9ACTN</name>
<gene>
    <name evidence="5" type="ORF">A8L58_14715</name>
    <name evidence="4" type="ORF">AXH35_13265</name>
</gene>
<dbReference type="RefSeq" id="WP_062820149.1">
    <property type="nucleotide sequence ID" value="NZ_CP014352.1"/>
</dbReference>
<accession>A0AAC9FCI0</accession>
<dbReference type="InterPro" id="IPR003593">
    <property type="entry name" value="AAA+_ATPase"/>
</dbReference>
<dbReference type="PROSITE" id="PS50893">
    <property type="entry name" value="ABC_TRANSPORTER_2"/>
    <property type="match status" value="1"/>
</dbReference>
<dbReference type="EMBL" id="CP015970">
    <property type="protein sequence ID" value="AOZ47720.1"/>
    <property type="molecule type" value="Genomic_DNA"/>
</dbReference>
<dbReference type="Gene3D" id="3.40.50.300">
    <property type="entry name" value="P-loop containing nucleotide triphosphate hydrolases"/>
    <property type="match status" value="1"/>
</dbReference>
<keyword evidence="2 4" id="KW-0067">ATP-binding</keyword>
<feature type="domain" description="ABC transporter" evidence="3">
    <location>
        <begin position="7"/>
        <end position="230"/>
    </location>
</feature>
<dbReference type="InterPro" id="IPR027417">
    <property type="entry name" value="P-loop_NTPase"/>
</dbReference>
<dbReference type="Pfam" id="PF00005">
    <property type="entry name" value="ABC_tran"/>
    <property type="match status" value="1"/>
</dbReference>
<evidence type="ECO:0000313" key="5">
    <source>
        <dbReference type="EMBL" id="AOZ47720.1"/>
    </source>
</evidence>
<dbReference type="InterPro" id="IPR017871">
    <property type="entry name" value="ABC_transporter-like_CS"/>
</dbReference>
<dbReference type="SUPFAM" id="SSF52540">
    <property type="entry name" value="P-loop containing nucleoside triphosphate hydrolases"/>
    <property type="match status" value="1"/>
</dbReference>
<dbReference type="CDD" id="cd03230">
    <property type="entry name" value="ABC_DR_subfamily_A"/>
    <property type="match status" value="1"/>
</dbReference>
<sequence>MTDDPAVLIDGLRVDRGGRPVLEGLSLAVRRGMVTGLLGPSGAGKSTLIRAIVGVQKVRSGSVTVLGHPAGSPALRRRVGYMTQAPSIYDDLTVTANLRYFARLFGAPGSRVTQVIEQVDLRADAHRPAGSLSGGQRSRVSLGCALVADPDLLVLDEPTVGLDPVLRRSLWRLFGELASEGRTLIVSSHVMDEASRCDELVLLREGAVLAQESPDALLEQTGAPDAEAAFLTLIDRAEQAGGTRPDEDRRAS</sequence>
<evidence type="ECO:0000256" key="2">
    <source>
        <dbReference type="ARBA" id="ARBA00022840"/>
    </source>
</evidence>
<dbReference type="EMBL" id="CP014352">
    <property type="protein sequence ID" value="AMS06264.1"/>
    <property type="molecule type" value="Genomic_DNA"/>
</dbReference>
<proteinExistence type="predicted"/>
<dbReference type="PROSITE" id="PS00211">
    <property type="entry name" value="ABC_TRANSPORTER_1"/>
    <property type="match status" value="1"/>
</dbReference>
<dbReference type="SMART" id="SM00382">
    <property type="entry name" value="AAA"/>
    <property type="match status" value="1"/>
</dbReference>
<dbReference type="InterPro" id="IPR003439">
    <property type="entry name" value="ABC_transporter-like_ATP-bd"/>
</dbReference>
<dbReference type="PANTHER" id="PTHR43038">
    <property type="entry name" value="ATP-BINDING CASSETTE, SUB-FAMILY H, MEMBER 1"/>
    <property type="match status" value="1"/>
</dbReference>
<evidence type="ECO:0000256" key="1">
    <source>
        <dbReference type="ARBA" id="ARBA00022741"/>
    </source>
</evidence>
<keyword evidence="7" id="KW-1185">Reference proteome</keyword>
<evidence type="ECO:0000259" key="3">
    <source>
        <dbReference type="PROSITE" id="PS50893"/>
    </source>
</evidence>
<dbReference type="GO" id="GO:0016887">
    <property type="term" value="F:ATP hydrolysis activity"/>
    <property type="evidence" value="ECO:0007669"/>
    <property type="project" value="InterPro"/>
</dbReference>
<dbReference type="Proteomes" id="UP000178666">
    <property type="component" value="Chromosome"/>
</dbReference>
<organism evidence="4 6">
    <name type="scientific">Acidipropionibacterium acidipropionici</name>
    <dbReference type="NCBI Taxonomy" id="1748"/>
    <lineage>
        <taxon>Bacteria</taxon>
        <taxon>Bacillati</taxon>
        <taxon>Actinomycetota</taxon>
        <taxon>Actinomycetes</taxon>
        <taxon>Propionibacteriales</taxon>
        <taxon>Propionibacteriaceae</taxon>
        <taxon>Acidipropionibacterium</taxon>
    </lineage>
</organism>
<evidence type="ECO:0000313" key="6">
    <source>
        <dbReference type="Proteomes" id="UP000075221"/>
    </source>
</evidence>
<keyword evidence="1" id="KW-0547">Nucleotide-binding</keyword>
<dbReference type="Proteomes" id="UP000075221">
    <property type="component" value="Chromosome"/>
</dbReference>
<dbReference type="PANTHER" id="PTHR43038:SF3">
    <property type="entry name" value="ABC TRANSPORTER G FAMILY MEMBER 20 ISOFORM X1"/>
    <property type="match status" value="1"/>
</dbReference>